<dbReference type="AlphaFoldDB" id="A0A418Y693"/>
<comment type="caution">
    <text evidence="1">The sequence shown here is derived from an EMBL/GenBank/DDBJ whole genome shotgun (WGS) entry which is preliminary data.</text>
</comment>
<proteinExistence type="predicted"/>
<keyword evidence="2" id="KW-1185">Reference proteome</keyword>
<accession>A0A418Y693</accession>
<evidence type="ECO:0000313" key="1">
    <source>
        <dbReference type="EMBL" id="RJG23193.1"/>
    </source>
</evidence>
<organism evidence="1 2">
    <name type="scientific">Massilia cavernae</name>
    <dbReference type="NCBI Taxonomy" id="2320864"/>
    <lineage>
        <taxon>Bacteria</taxon>
        <taxon>Pseudomonadati</taxon>
        <taxon>Pseudomonadota</taxon>
        <taxon>Betaproteobacteria</taxon>
        <taxon>Burkholderiales</taxon>
        <taxon>Oxalobacteraceae</taxon>
        <taxon>Telluria group</taxon>
        <taxon>Massilia</taxon>
    </lineage>
</organism>
<protein>
    <submittedName>
        <fullName evidence="1">Uncharacterized protein</fullName>
    </submittedName>
</protein>
<reference evidence="1 2" key="1">
    <citation type="submission" date="2018-09" db="EMBL/GenBank/DDBJ databases">
        <authorList>
            <person name="Zhu H."/>
        </authorList>
    </citation>
    <scope>NUCLEOTIDE SEQUENCE [LARGE SCALE GENOMIC DNA]</scope>
    <source>
        <strain evidence="1 2">K1S02-61</strain>
    </source>
</reference>
<gene>
    <name evidence="1" type="ORF">D3872_04830</name>
</gene>
<name>A0A418Y693_9BURK</name>
<dbReference type="EMBL" id="QYUP01000047">
    <property type="protein sequence ID" value="RJG23193.1"/>
    <property type="molecule type" value="Genomic_DNA"/>
</dbReference>
<evidence type="ECO:0000313" key="2">
    <source>
        <dbReference type="Proteomes" id="UP000284006"/>
    </source>
</evidence>
<sequence>MTNWRVVRRPIEPVMLLLAWKILVCEAVLAFERLRVCWRELLIVLLPPLVRQTRCARRMEFLAVRLGQMRRRIAAFESSLLNGAFREPVDADCAIRGMLKGLKEDIRHIRCEMAAVPALAARGYGGRRLRAAMDKLHTVAEETYAAADRLLWEIGEHDLKYIA</sequence>
<dbReference type="Proteomes" id="UP000284006">
    <property type="component" value="Unassembled WGS sequence"/>
</dbReference>